<dbReference type="SUPFAM" id="SSF56601">
    <property type="entry name" value="beta-lactamase/transpeptidase-like"/>
    <property type="match status" value="1"/>
</dbReference>
<dbReference type="PANTHER" id="PTHR35333:SF3">
    <property type="entry name" value="BETA-LACTAMASE-TYPE TRANSPEPTIDASE FOLD CONTAINING PROTEIN"/>
    <property type="match status" value="1"/>
</dbReference>
<organism evidence="4 5">
    <name type="scientific">Fundicoccus culcitae</name>
    <dbReference type="NCBI Taxonomy" id="2969821"/>
    <lineage>
        <taxon>Bacteria</taxon>
        <taxon>Bacillati</taxon>
        <taxon>Bacillota</taxon>
        <taxon>Bacilli</taxon>
        <taxon>Lactobacillales</taxon>
        <taxon>Aerococcaceae</taxon>
        <taxon>Fundicoccus</taxon>
    </lineage>
</organism>
<dbReference type="Pfam" id="PF00768">
    <property type="entry name" value="Peptidase_S11"/>
    <property type="match status" value="1"/>
</dbReference>
<reference evidence="4 5" key="1">
    <citation type="submission" date="2022-08" db="EMBL/GenBank/DDBJ databases">
        <title>Aerococcaceae sp. nov isolated from spoiled eye mask.</title>
        <authorList>
            <person name="Zhou G."/>
            <person name="Xie X.-B."/>
            <person name="Shi Q.-S."/>
            <person name="Wang Y.-S."/>
            <person name="Wen X."/>
            <person name="Peng H."/>
            <person name="Yang X.-J."/>
            <person name="Tao H.-B."/>
            <person name="Huang X.-M."/>
        </authorList>
    </citation>
    <scope>NUCLEOTIDE SEQUENCE [LARGE SCALE GENOMIC DNA]</scope>
    <source>
        <strain evidence="5">DM20194951</strain>
    </source>
</reference>
<feature type="signal peptide" evidence="2">
    <location>
        <begin position="1"/>
        <end position="29"/>
    </location>
</feature>
<dbReference type="InterPro" id="IPR001967">
    <property type="entry name" value="Peptidase_S11_N"/>
</dbReference>
<dbReference type="InterPro" id="IPR000871">
    <property type="entry name" value="Beta-lactam_class-A"/>
</dbReference>
<evidence type="ECO:0000313" key="4">
    <source>
        <dbReference type="EMBL" id="UUX34171.1"/>
    </source>
</evidence>
<name>A0ABY5P6G2_9LACT</name>
<dbReference type="GO" id="GO:0016787">
    <property type="term" value="F:hydrolase activity"/>
    <property type="evidence" value="ECO:0007669"/>
    <property type="project" value="UniProtKB-KW"/>
</dbReference>
<dbReference type="Gene3D" id="3.40.710.10">
    <property type="entry name" value="DD-peptidase/beta-lactamase superfamily"/>
    <property type="match status" value="1"/>
</dbReference>
<gene>
    <name evidence="4" type="ORF">NRE15_00430</name>
</gene>
<accession>A0ABY5P6G2</accession>
<protein>
    <submittedName>
        <fullName evidence="4">Serine hydrolase</fullName>
    </submittedName>
</protein>
<sequence>MTTKSTFFKYLFLLLSALVFLSTPLTALAQVEEITKTPSLERDAEDIEEYPNAELPDNYPQELLDWYAANMDARSYVVVDVETNRILAEEQAFVPYPIASMSKILAVYLIYKEIEAGTISLDTMVTVPQDIEDYLSFNPELSAVGLHAGVEYSVEDLIYGIMMLSGNDATSTMMWELFGDEQTAVQKIREQLLDWGLVDFEFYTTSGVPNMYIPEEWWMPGSNENSENRLSAADVALVAQYIVEEFPQILDVSSTVEYVFMEGTDYESVFTTSNLLLPGMAYGRSGTTGLKSGLTDAAGRTFVATINENDRDLIVVSMGLFDRADGLQVSSYWEIEILLDGLLDYPDMYQNEDLPTNMRLTRAEREAELASLEEEESQASQVEESVELENRRDNPITNFMRSIFNFFQ</sequence>
<dbReference type="EMBL" id="CP102453">
    <property type="protein sequence ID" value="UUX34171.1"/>
    <property type="molecule type" value="Genomic_DNA"/>
</dbReference>
<dbReference type="Proteomes" id="UP001315967">
    <property type="component" value="Chromosome"/>
</dbReference>
<dbReference type="InterPro" id="IPR012338">
    <property type="entry name" value="Beta-lactam/transpept-like"/>
</dbReference>
<proteinExistence type="predicted"/>
<evidence type="ECO:0000259" key="3">
    <source>
        <dbReference type="Pfam" id="PF00768"/>
    </source>
</evidence>
<feature type="coiled-coil region" evidence="1">
    <location>
        <begin position="362"/>
        <end position="392"/>
    </location>
</feature>
<feature type="chain" id="PRO_5046368517" evidence="2">
    <location>
        <begin position="30"/>
        <end position="408"/>
    </location>
</feature>
<evidence type="ECO:0000256" key="1">
    <source>
        <dbReference type="SAM" id="Coils"/>
    </source>
</evidence>
<dbReference type="RefSeq" id="WP_313793674.1">
    <property type="nucleotide sequence ID" value="NZ_CP102453.1"/>
</dbReference>
<dbReference type="PANTHER" id="PTHR35333">
    <property type="entry name" value="BETA-LACTAMASE"/>
    <property type="match status" value="1"/>
</dbReference>
<keyword evidence="1" id="KW-0175">Coiled coil</keyword>
<feature type="domain" description="Peptidase S11 D-alanyl-D-alanine carboxypeptidase A N-terminal" evidence="3">
    <location>
        <begin position="69"/>
        <end position="319"/>
    </location>
</feature>
<keyword evidence="4" id="KW-0378">Hydrolase</keyword>
<keyword evidence="5" id="KW-1185">Reference proteome</keyword>
<keyword evidence="2" id="KW-0732">Signal</keyword>
<evidence type="ECO:0000313" key="5">
    <source>
        <dbReference type="Proteomes" id="UP001315967"/>
    </source>
</evidence>
<evidence type="ECO:0000256" key="2">
    <source>
        <dbReference type="SAM" id="SignalP"/>
    </source>
</evidence>